<protein>
    <recommendedName>
        <fullName evidence="2">Alginate export domain-containing protein</fullName>
    </recommendedName>
</protein>
<dbReference type="Gene3D" id="2.40.160.100">
    <property type="match status" value="1"/>
</dbReference>
<dbReference type="eggNOG" id="COG3203">
    <property type="taxonomic scope" value="Bacteria"/>
</dbReference>
<sequence>MTKYFYTALIALLGTVTISAQQFDINADLRARFENRNGYGTLKPDTEKAASFISQRTRLVFDYSFKNIKLRVSPQNVKTWGDVATNSKTDANSALHEAYGEIKMNEKLSFKLGRQEINYDDARIFGNVDWTMQARSHDAFLLKFNPNTKNQIHFGMALNANKETNFYENYAIPQYKSLQYLWYHADFDKLNLSVLALNNGMPYLVGTEEKVDYNQTLGSRLVFKNAVLSIDGAAYLQTGKIADNSVNAAYFSANINYKATTNFNTSVGFEVLSGKDQNDTSTDTKSFNPWYGTNHKFNGYMDYFYVGNHMNTVGLTDVYVNIGYEKNKFSAKLTPHYFASAASIYSAGEKQENYLGTELDITVGYKMYDNVTFDAGFSQMFATSSMEVLKAGNKNAGNNWAFISIKIDPNLFSKKVETKL</sequence>
<dbReference type="Proteomes" id="UP000029554">
    <property type="component" value="Unassembled WGS sequence"/>
</dbReference>
<dbReference type="AlphaFoldDB" id="A0A095V2E7"/>
<name>A0A095V2E7_9FLAO</name>
<dbReference type="InterPro" id="IPR053728">
    <property type="entry name" value="Alginate_Permeability_Chnl"/>
</dbReference>
<evidence type="ECO:0000313" key="4">
    <source>
        <dbReference type="Proteomes" id="UP000029554"/>
    </source>
</evidence>
<gene>
    <name evidence="3" type="ORF">LG45_05210</name>
</gene>
<feature type="domain" description="Alginate export" evidence="2">
    <location>
        <begin position="24"/>
        <end position="374"/>
    </location>
</feature>
<dbReference type="STRING" id="1453498.LG45_05210"/>
<feature type="signal peptide" evidence="1">
    <location>
        <begin position="1"/>
        <end position="22"/>
    </location>
</feature>
<comment type="caution">
    <text evidence="3">The sequence shown here is derived from an EMBL/GenBank/DDBJ whole genome shotgun (WGS) entry which is preliminary data.</text>
</comment>
<evidence type="ECO:0000256" key="1">
    <source>
        <dbReference type="SAM" id="SignalP"/>
    </source>
</evidence>
<proteinExistence type="predicted"/>
<feature type="chain" id="PRO_5001919156" description="Alginate export domain-containing protein" evidence="1">
    <location>
        <begin position="23"/>
        <end position="420"/>
    </location>
</feature>
<keyword evidence="4" id="KW-1185">Reference proteome</keyword>
<organism evidence="3 4">
    <name type="scientific">Flavobacterium aquatile LMG 4008 = ATCC 11947</name>
    <dbReference type="NCBI Taxonomy" id="1453498"/>
    <lineage>
        <taxon>Bacteria</taxon>
        <taxon>Pseudomonadati</taxon>
        <taxon>Bacteroidota</taxon>
        <taxon>Flavobacteriia</taxon>
        <taxon>Flavobacteriales</taxon>
        <taxon>Flavobacteriaceae</taxon>
        <taxon>Flavobacterium</taxon>
    </lineage>
</organism>
<dbReference type="EMBL" id="JRHH01000002">
    <property type="protein sequence ID" value="KGD69030.1"/>
    <property type="molecule type" value="Genomic_DNA"/>
</dbReference>
<accession>A0A095V2E7</accession>
<evidence type="ECO:0000259" key="2">
    <source>
        <dbReference type="Pfam" id="PF13372"/>
    </source>
</evidence>
<dbReference type="RefSeq" id="WP_035124984.1">
    <property type="nucleotide sequence ID" value="NZ_JRHH01000002.1"/>
</dbReference>
<evidence type="ECO:0000313" key="3">
    <source>
        <dbReference type="EMBL" id="KGD69030.1"/>
    </source>
</evidence>
<keyword evidence="1" id="KW-0732">Signal</keyword>
<reference evidence="3 4" key="1">
    <citation type="submission" date="2014-09" db="EMBL/GenBank/DDBJ databases">
        <title>Whole Genome Shotgun of Flavobacterium aquatile LMG 4008.</title>
        <authorList>
            <person name="Gale A.N."/>
            <person name="Pipes S.E."/>
            <person name="Newman J.D."/>
        </authorList>
    </citation>
    <scope>NUCLEOTIDE SEQUENCE [LARGE SCALE GENOMIC DNA]</scope>
    <source>
        <strain evidence="3 4">LMG 4008</strain>
    </source>
</reference>
<dbReference type="InterPro" id="IPR025388">
    <property type="entry name" value="Alginate_export_dom"/>
</dbReference>
<dbReference type="OrthoDB" id="1070463at2"/>
<dbReference type="Pfam" id="PF13372">
    <property type="entry name" value="Alginate_exp"/>
    <property type="match status" value="1"/>
</dbReference>